<dbReference type="PANTHER" id="PTHR10300:SF14">
    <property type="entry name" value="PROTEIN SARAH"/>
    <property type="match status" value="1"/>
</dbReference>
<gene>
    <name evidence="3" type="ORF">B4U80_02095</name>
</gene>
<dbReference type="InterPro" id="IPR012677">
    <property type="entry name" value="Nucleotide-bd_a/b_plait_sf"/>
</dbReference>
<evidence type="ECO:0000256" key="2">
    <source>
        <dbReference type="SAM" id="MobiDB-lite"/>
    </source>
</evidence>
<protein>
    <submittedName>
        <fullName evidence="3">Calcipressin-3-like protein</fullName>
    </submittedName>
</protein>
<comment type="similarity">
    <text evidence="1">Belongs to the RCAN family.</text>
</comment>
<dbReference type="OrthoDB" id="17212at2759"/>
<name>A0A443SFN9_9ACAR</name>
<reference evidence="3 4" key="1">
    <citation type="journal article" date="2018" name="Gigascience">
        <title>Genomes of trombidid mites reveal novel predicted allergens and laterally-transferred genes associated with secondary metabolism.</title>
        <authorList>
            <person name="Dong X."/>
            <person name="Chaisiri K."/>
            <person name="Xia D."/>
            <person name="Armstrong S.D."/>
            <person name="Fang Y."/>
            <person name="Donnelly M.J."/>
            <person name="Kadowaki T."/>
            <person name="McGarry J.W."/>
            <person name="Darby A.C."/>
            <person name="Makepeace B.L."/>
        </authorList>
    </citation>
    <scope>NUCLEOTIDE SEQUENCE [LARGE SCALE GENOMIC DNA]</scope>
    <source>
        <strain evidence="3">UoL-UT</strain>
    </source>
</reference>
<sequence>MNLKQLSNDVQRELCELCHDLKKNTEIVNVASKVMFDEDNDQRMDSGDCLNNSDVINYYDTELEDASDLPNSLIVTSVDSRVFSSGDTRTEFEALFKKFEPNVTFQYFKSFKRVRVNYNNPLFAARARIECDQRKVGDGIINCYFGQMADSPSKEHNDNLLQPPSPVRQFLISPPASPPVGWQPCDEAHPIINYELLAALSNLTAGESHELHPPSESQPAIVVHICEDGEEDEQTKSGRSKIQQTKRPPLRSTSEGSEDSNDSMCVTPP</sequence>
<evidence type="ECO:0000256" key="1">
    <source>
        <dbReference type="ARBA" id="ARBA00008209"/>
    </source>
</evidence>
<dbReference type="PANTHER" id="PTHR10300">
    <property type="entry name" value="CALCIPRESSIN"/>
    <property type="match status" value="1"/>
</dbReference>
<dbReference type="EMBL" id="NCKV01002884">
    <property type="protein sequence ID" value="RWS26302.1"/>
    <property type="molecule type" value="Genomic_DNA"/>
</dbReference>
<evidence type="ECO:0000313" key="3">
    <source>
        <dbReference type="EMBL" id="RWS26302.1"/>
    </source>
</evidence>
<dbReference type="InterPro" id="IPR006931">
    <property type="entry name" value="Calcipressin"/>
</dbReference>
<comment type="caution">
    <text evidence="3">The sequence shown here is derived from an EMBL/GenBank/DDBJ whole genome shotgun (WGS) entry which is preliminary data.</text>
</comment>
<dbReference type="GO" id="GO:0005634">
    <property type="term" value="C:nucleus"/>
    <property type="evidence" value="ECO:0007669"/>
    <property type="project" value="TreeGrafter"/>
</dbReference>
<feature type="region of interest" description="Disordered" evidence="2">
    <location>
        <begin position="227"/>
        <end position="269"/>
    </location>
</feature>
<dbReference type="SUPFAM" id="SSF54928">
    <property type="entry name" value="RNA-binding domain, RBD"/>
    <property type="match status" value="1"/>
</dbReference>
<dbReference type="GO" id="GO:0019722">
    <property type="term" value="P:calcium-mediated signaling"/>
    <property type="evidence" value="ECO:0007669"/>
    <property type="project" value="InterPro"/>
</dbReference>
<dbReference type="STRING" id="299467.A0A443SFN9"/>
<organism evidence="3 4">
    <name type="scientific">Leptotrombidium deliense</name>
    <dbReference type="NCBI Taxonomy" id="299467"/>
    <lineage>
        <taxon>Eukaryota</taxon>
        <taxon>Metazoa</taxon>
        <taxon>Ecdysozoa</taxon>
        <taxon>Arthropoda</taxon>
        <taxon>Chelicerata</taxon>
        <taxon>Arachnida</taxon>
        <taxon>Acari</taxon>
        <taxon>Acariformes</taxon>
        <taxon>Trombidiformes</taxon>
        <taxon>Prostigmata</taxon>
        <taxon>Anystina</taxon>
        <taxon>Parasitengona</taxon>
        <taxon>Trombiculoidea</taxon>
        <taxon>Trombiculidae</taxon>
        <taxon>Leptotrombidium</taxon>
    </lineage>
</organism>
<dbReference type="FunFam" id="3.30.70.330:FF:000092">
    <property type="entry name" value="Calcipressin-2 isoform 2"/>
    <property type="match status" value="1"/>
</dbReference>
<dbReference type="AlphaFoldDB" id="A0A443SFN9"/>
<dbReference type="Pfam" id="PF04847">
    <property type="entry name" value="Calcipressin"/>
    <property type="match status" value="1"/>
</dbReference>
<dbReference type="VEuPathDB" id="VectorBase:LDEU005738"/>
<dbReference type="GO" id="GO:0005737">
    <property type="term" value="C:cytoplasm"/>
    <property type="evidence" value="ECO:0007669"/>
    <property type="project" value="TreeGrafter"/>
</dbReference>
<keyword evidence="4" id="KW-1185">Reference proteome</keyword>
<dbReference type="Gene3D" id="3.30.70.330">
    <property type="match status" value="1"/>
</dbReference>
<dbReference type="GO" id="GO:0007617">
    <property type="term" value="P:mating behavior"/>
    <property type="evidence" value="ECO:0007669"/>
    <property type="project" value="UniProtKB-ARBA"/>
</dbReference>
<dbReference type="GO" id="GO:0008597">
    <property type="term" value="F:calcium-dependent protein serine/threonine phosphatase regulator activity"/>
    <property type="evidence" value="ECO:0007669"/>
    <property type="project" value="TreeGrafter"/>
</dbReference>
<evidence type="ECO:0000313" key="4">
    <source>
        <dbReference type="Proteomes" id="UP000288716"/>
    </source>
</evidence>
<dbReference type="GO" id="GO:0003676">
    <property type="term" value="F:nucleic acid binding"/>
    <property type="evidence" value="ECO:0007669"/>
    <property type="project" value="InterPro"/>
</dbReference>
<proteinExistence type="inferred from homology"/>
<dbReference type="Proteomes" id="UP000288716">
    <property type="component" value="Unassembled WGS sequence"/>
</dbReference>
<accession>A0A443SFN9</accession>
<dbReference type="InterPro" id="IPR035979">
    <property type="entry name" value="RBD_domain_sf"/>
</dbReference>
<feature type="compositionally biased region" description="Polar residues" evidence="2">
    <location>
        <begin position="240"/>
        <end position="255"/>
    </location>
</feature>
<dbReference type="CDD" id="cd12434">
    <property type="entry name" value="RRM_RCAN_like"/>
    <property type="match status" value="1"/>
</dbReference>